<evidence type="ECO:0000256" key="6">
    <source>
        <dbReference type="SAM" id="Phobius"/>
    </source>
</evidence>
<evidence type="ECO:0000313" key="7">
    <source>
        <dbReference type="EMBL" id="KAL0267844.1"/>
    </source>
</evidence>
<accession>A0AAW2HDK4</accession>
<comment type="similarity">
    <text evidence="2">Belongs to the FUN14 family.</text>
</comment>
<comment type="subcellular location">
    <subcellularLocation>
        <location evidence="1">Mitochondrion outer membrane</location>
        <topology evidence="1">Multi-pass membrane protein</topology>
    </subcellularLocation>
</comment>
<feature type="transmembrane region" description="Helical" evidence="6">
    <location>
        <begin position="36"/>
        <end position="60"/>
    </location>
</feature>
<comment type="caution">
    <text evidence="7">The sequence shown here is derived from an EMBL/GenBank/DDBJ whole genome shotgun (WGS) entry which is preliminary data.</text>
</comment>
<keyword evidence="4 6" id="KW-1133">Transmembrane helix</keyword>
<evidence type="ECO:0000256" key="5">
    <source>
        <dbReference type="ARBA" id="ARBA00023136"/>
    </source>
</evidence>
<dbReference type="PANTHER" id="PTHR21346:SF0">
    <property type="entry name" value="RE45833P"/>
    <property type="match status" value="1"/>
</dbReference>
<evidence type="ECO:0000256" key="4">
    <source>
        <dbReference type="ARBA" id="ARBA00022989"/>
    </source>
</evidence>
<evidence type="ECO:0000256" key="1">
    <source>
        <dbReference type="ARBA" id="ARBA00004374"/>
    </source>
</evidence>
<dbReference type="AlphaFoldDB" id="A0AAW2HDK4"/>
<organism evidence="7">
    <name type="scientific">Menopon gallinae</name>
    <name type="common">poultry shaft louse</name>
    <dbReference type="NCBI Taxonomy" id="328185"/>
    <lineage>
        <taxon>Eukaryota</taxon>
        <taxon>Metazoa</taxon>
        <taxon>Ecdysozoa</taxon>
        <taxon>Arthropoda</taxon>
        <taxon>Hexapoda</taxon>
        <taxon>Insecta</taxon>
        <taxon>Pterygota</taxon>
        <taxon>Neoptera</taxon>
        <taxon>Paraneoptera</taxon>
        <taxon>Psocodea</taxon>
        <taxon>Troctomorpha</taxon>
        <taxon>Phthiraptera</taxon>
        <taxon>Amblycera</taxon>
        <taxon>Menoponidae</taxon>
        <taxon>Menopon</taxon>
    </lineage>
</organism>
<keyword evidence="3 6" id="KW-0812">Transmembrane</keyword>
<evidence type="ECO:0008006" key="8">
    <source>
        <dbReference type="Google" id="ProtNLM"/>
    </source>
</evidence>
<dbReference type="GO" id="GO:0005741">
    <property type="term" value="C:mitochondrial outer membrane"/>
    <property type="evidence" value="ECO:0007669"/>
    <property type="project" value="UniProtKB-SubCell"/>
</dbReference>
<evidence type="ECO:0000256" key="2">
    <source>
        <dbReference type="ARBA" id="ARBA00009160"/>
    </source>
</evidence>
<protein>
    <recommendedName>
        <fullName evidence="8">FUN14 domain-containing protein 1</fullName>
    </recommendedName>
</protein>
<name>A0AAW2HDK4_9NEOP</name>
<gene>
    <name evidence="7" type="ORF">PYX00_009998</name>
</gene>
<proteinExistence type="inferred from homology"/>
<dbReference type="InterPro" id="IPR007014">
    <property type="entry name" value="FUN14"/>
</dbReference>
<reference evidence="7" key="1">
    <citation type="journal article" date="2024" name="Gigascience">
        <title>Chromosome-level genome of the poultry shaft louse Menopon gallinae provides insight into the host-switching and adaptive evolution of parasitic lice.</title>
        <authorList>
            <person name="Xu Y."/>
            <person name="Ma L."/>
            <person name="Liu S."/>
            <person name="Liang Y."/>
            <person name="Liu Q."/>
            <person name="He Z."/>
            <person name="Tian L."/>
            <person name="Duan Y."/>
            <person name="Cai W."/>
            <person name="Li H."/>
            <person name="Song F."/>
        </authorList>
    </citation>
    <scope>NUCLEOTIDE SEQUENCE</scope>
    <source>
        <strain evidence="7">Cailab_2023a</strain>
    </source>
</reference>
<dbReference type="Pfam" id="PF04930">
    <property type="entry name" value="FUN14"/>
    <property type="match status" value="1"/>
</dbReference>
<keyword evidence="5 6" id="KW-0472">Membrane</keyword>
<sequence length="164" mass="18095">MAVEKRDGKKFIEELLGDLSKSSAGKQMLMGTSMGWLTGFMAMKVGKVAAVVAGSGILILEIAHHKGYLKINWDKVSKDADKYMDKLEKDINGKGPGVMDKLERYVDKKIDKIENKLKEKSTGVRRWYHSFVNNGENGGGYKLQELHLFMASFAAGVAFGFASA</sequence>
<evidence type="ECO:0000256" key="3">
    <source>
        <dbReference type="ARBA" id="ARBA00022692"/>
    </source>
</evidence>
<dbReference type="GO" id="GO:0000422">
    <property type="term" value="P:autophagy of mitochondrion"/>
    <property type="evidence" value="ECO:0007669"/>
    <property type="project" value="TreeGrafter"/>
</dbReference>
<dbReference type="EMBL" id="JARGDH010000005">
    <property type="protein sequence ID" value="KAL0267844.1"/>
    <property type="molecule type" value="Genomic_DNA"/>
</dbReference>
<dbReference type="PANTHER" id="PTHR21346">
    <property type="entry name" value="FUN14 DOMAIN CONTAINING"/>
    <property type="match status" value="1"/>
</dbReference>